<gene>
    <name evidence="1" type="ORF">E2R65_13155</name>
</gene>
<dbReference type="InterPro" id="IPR009097">
    <property type="entry name" value="Cyclic_Pdiesterase"/>
</dbReference>
<keyword evidence="1" id="KW-0436">Ligase</keyword>
<dbReference type="AlphaFoldDB" id="A0A4Y8ABY5"/>
<dbReference type="GO" id="GO:0016874">
    <property type="term" value="F:ligase activity"/>
    <property type="evidence" value="ECO:0007669"/>
    <property type="project" value="UniProtKB-KW"/>
</dbReference>
<dbReference type="Pfam" id="PF13563">
    <property type="entry name" value="2_5_RNA_ligase2"/>
    <property type="match status" value="1"/>
</dbReference>
<dbReference type="SUPFAM" id="SSF55144">
    <property type="entry name" value="LigT-like"/>
    <property type="match status" value="1"/>
</dbReference>
<comment type="caution">
    <text evidence="1">The sequence shown here is derived from an EMBL/GenBank/DDBJ whole genome shotgun (WGS) entry which is preliminary data.</text>
</comment>
<protein>
    <submittedName>
        <fullName evidence="1">2'-5' RNA ligase family protein</fullName>
    </submittedName>
</protein>
<reference evidence="1 2" key="1">
    <citation type="journal article" date="2016" name="Int. J. Syst. Evol. Microbiol.">
        <title>Proposal of Mucilaginibacter phyllosphaerae sp. nov. isolated from the phyllosphere of Galium album.</title>
        <authorList>
            <person name="Aydogan E.L."/>
            <person name="Busse H.J."/>
            <person name="Moser G."/>
            <person name="Muller C."/>
            <person name="Kampfer P."/>
            <person name="Glaeser S.P."/>
        </authorList>
    </citation>
    <scope>NUCLEOTIDE SEQUENCE [LARGE SCALE GENOMIC DNA]</scope>
    <source>
        <strain evidence="1 2">PP-F2FG21</strain>
    </source>
</reference>
<sequence length="177" mass="20200">MITMQTTNPLLLTLNIDTDAQQFFNDLRKQYFPADRNFLDAHLMLFHQLPPHEPKIMEDIETIVQKHQNISLQVSGLSSIGNGVAYKIESGPLQQLHKQLQVLWAQWLIPQDKNKLWPHITIQNKVKPDAAKALLNHLSAGFIPFAMQGTGLSLWEYQGGPWQFVQEFNFTGAANQI</sequence>
<organism evidence="1 2">
    <name type="scientific">Mucilaginibacter phyllosphaerae</name>
    <dbReference type="NCBI Taxonomy" id="1812349"/>
    <lineage>
        <taxon>Bacteria</taxon>
        <taxon>Pseudomonadati</taxon>
        <taxon>Bacteroidota</taxon>
        <taxon>Sphingobacteriia</taxon>
        <taxon>Sphingobacteriales</taxon>
        <taxon>Sphingobacteriaceae</taxon>
        <taxon>Mucilaginibacter</taxon>
    </lineage>
</organism>
<evidence type="ECO:0000313" key="1">
    <source>
        <dbReference type="EMBL" id="TEW66064.1"/>
    </source>
</evidence>
<name>A0A4Y8ABY5_9SPHI</name>
<dbReference type="EMBL" id="SNQG01000004">
    <property type="protein sequence ID" value="TEW66064.1"/>
    <property type="molecule type" value="Genomic_DNA"/>
</dbReference>
<proteinExistence type="predicted"/>
<dbReference type="Gene3D" id="3.90.1140.10">
    <property type="entry name" value="Cyclic phosphodiesterase"/>
    <property type="match status" value="1"/>
</dbReference>
<evidence type="ECO:0000313" key="2">
    <source>
        <dbReference type="Proteomes" id="UP000297248"/>
    </source>
</evidence>
<dbReference type="Proteomes" id="UP000297248">
    <property type="component" value="Unassembled WGS sequence"/>
</dbReference>
<accession>A0A4Y8ABY5</accession>